<evidence type="ECO:0000313" key="1">
    <source>
        <dbReference type="EMBL" id="NML44258.1"/>
    </source>
</evidence>
<comment type="caution">
    <text evidence="1">The sequence shown here is derived from an EMBL/GenBank/DDBJ whole genome shotgun (WGS) entry which is preliminary data.</text>
</comment>
<sequence>MPNEFGIGRLMKIDDVSDMNPTFAPIAFLAQSQHGPGLYAVFPAHVLQKSYYRKGMWAYLDNVHTIGSEPPQAGPTTTWPVASPPLTQTQTVFVNTGVPGLIPDKWEMVTGVVPLKIGTEILGPVVYRSAYSAPSDVWKSPPWAMASLDLAVAFVNPNRAFRSDAFHLPGQGNGFIPPGPNFPLQKDSIVRVCTEFVTGIKDISVKVEDVDPNGCIFDVLPQDGVLEPGFSGAPVVYDCGGAEPMLVGYVIHGESNLQNRTTVLRADAALQHLRTFCPALGLSIADASLASRAVWNANPNVPGQNNFYQLDGDWPS</sequence>
<dbReference type="Proteomes" id="UP000541185">
    <property type="component" value="Unassembled WGS sequence"/>
</dbReference>
<dbReference type="EMBL" id="JABBFX010000001">
    <property type="protein sequence ID" value="NML44258.1"/>
    <property type="molecule type" value="Genomic_DNA"/>
</dbReference>
<proteinExistence type="predicted"/>
<protein>
    <submittedName>
        <fullName evidence="1">Uncharacterized protein</fullName>
    </submittedName>
</protein>
<reference evidence="1 2" key="1">
    <citation type="submission" date="2020-04" db="EMBL/GenBank/DDBJ databases">
        <title>Ramlibacter sp. G-1-2-2 isolated from soil.</title>
        <authorList>
            <person name="Dahal R.H."/>
        </authorList>
    </citation>
    <scope>NUCLEOTIDE SEQUENCE [LARGE SCALE GENOMIC DNA]</scope>
    <source>
        <strain evidence="1 2">G-1-2-2</strain>
    </source>
</reference>
<name>A0A848H9D8_9BURK</name>
<evidence type="ECO:0000313" key="2">
    <source>
        <dbReference type="Proteomes" id="UP000541185"/>
    </source>
</evidence>
<organism evidence="1 2">
    <name type="scientific">Ramlibacter agri</name>
    <dbReference type="NCBI Taxonomy" id="2728837"/>
    <lineage>
        <taxon>Bacteria</taxon>
        <taxon>Pseudomonadati</taxon>
        <taxon>Pseudomonadota</taxon>
        <taxon>Betaproteobacteria</taxon>
        <taxon>Burkholderiales</taxon>
        <taxon>Comamonadaceae</taxon>
        <taxon>Ramlibacter</taxon>
    </lineage>
</organism>
<gene>
    <name evidence="1" type="ORF">HHL11_10890</name>
</gene>
<keyword evidence="2" id="KW-1185">Reference proteome</keyword>
<accession>A0A848H9D8</accession>
<dbReference type="AlphaFoldDB" id="A0A848H9D8"/>